<dbReference type="EMBL" id="CDMZ01003691">
    <property type="protein sequence ID" value="CUC10349.1"/>
    <property type="molecule type" value="Genomic_DNA"/>
</dbReference>
<feature type="region of interest" description="Disordered" evidence="1">
    <location>
        <begin position="195"/>
        <end position="264"/>
    </location>
</feature>
<name>A0A0K6S9Q9_9ALVE</name>
<organism evidence="2">
    <name type="scientific">Chromera velia CCMP2878</name>
    <dbReference type="NCBI Taxonomy" id="1169474"/>
    <lineage>
        <taxon>Eukaryota</taxon>
        <taxon>Sar</taxon>
        <taxon>Alveolata</taxon>
        <taxon>Colpodellida</taxon>
        <taxon>Chromeraceae</taxon>
        <taxon>Chromera</taxon>
    </lineage>
</organism>
<proteinExistence type="predicted"/>
<feature type="compositionally biased region" description="Basic and acidic residues" evidence="1">
    <location>
        <begin position="237"/>
        <end position="254"/>
    </location>
</feature>
<sequence>MDANLLTKLTITSKVLQKVSGDANFNLLSPAEKDKKLMHLCANLLNKNIEFSGQQVALFLLRNMHGYEGYNLDSDCYKTDSYPVINVKNFMYYLDTERQQWAAAPDTYQPIASHPRLFESPPQNGNTTEQRGHKPFEVHAPDNPNARILCLNPVIDYMMRGANLDRYSVYRLTHLYTEASFTSWHLPKDWKDYIEGGPQPREMPPAPAREHHRDHESDSNADTQSNASDLPAAASNENRDERMEDSVSDLHSDDGAEGTEGANEAQIPPIFLLDKFIHSAFSRYKRGHPLTGRNVLLIHSGAKTRIPTPVGVYPP</sequence>
<reference evidence="2" key="1">
    <citation type="submission" date="2014-11" db="EMBL/GenBank/DDBJ databases">
        <title>Molecular phylogeny of cliff fern family Woodsiaceae with morphological implications.</title>
        <authorList>
            <person name="Shao Y.-Z."/>
            <person name="Wei R."/>
            <person name="Zhang X.-C."/>
        </authorList>
    </citation>
    <scope>NUCLEOTIDE SEQUENCE</scope>
</reference>
<evidence type="ECO:0000313" key="2">
    <source>
        <dbReference type="EMBL" id="CUC10349.1"/>
    </source>
</evidence>
<dbReference type="VEuPathDB" id="CryptoDB:Cvel_8262"/>
<evidence type="ECO:0000256" key="1">
    <source>
        <dbReference type="SAM" id="MobiDB-lite"/>
    </source>
</evidence>
<feature type="compositionally biased region" description="Basic and acidic residues" evidence="1">
    <location>
        <begin position="130"/>
        <end position="139"/>
    </location>
</feature>
<feature type="region of interest" description="Disordered" evidence="1">
    <location>
        <begin position="116"/>
        <end position="139"/>
    </location>
</feature>
<dbReference type="AlphaFoldDB" id="A0A0K6S9Q9"/>
<accession>A0A0K6S9Q9</accession>
<feature type="compositionally biased region" description="Basic and acidic residues" evidence="1">
    <location>
        <begin position="208"/>
        <end position="218"/>
    </location>
</feature>
<gene>
    <name evidence="2" type="ORF">Cvel_8262.t1</name>
</gene>
<protein>
    <submittedName>
        <fullName evidence="2">Uncharacterized protein</fullName>
    </submittedName>
</protein>